<dbReference type="PANTHER" id="PTHR34219">
    <property type="entry name" value="IRON-REGULATED INNER MEMBRANE PROTEIN-RELATED"/>
    <property type="match status" value="1"/>
</dbReference>
<dbReference type="EMBL" id="VJWL01000001">
    <property type="protein sequence ID" value="TRW50486.1"/>
    <property type="molecule type" value="Genomic_DNA"/>
</dbReference>
<proteinExistence type="predicted"/>
<comment type="caution">
    <text evidence="2">The sequence shown here is derived from an EMBL/GenBank/DDBJ whole genome shotgun (WGS) entry which is preliminary data.</text>
</comment>
<keyword evidence="3" id="KW-1185">Reference proteome</keyword>
<dbReference type="InterPro" id="IPR005625">
    <property type="entry name" value="PepSY-ass_TM"/>
</dbReference>
<dbReference type="Proteomes" id="UP000320359">
    <property type="component" value="Unassembled WGS sequence"/>
</dbReference>
<evidence type="ECO:0008006" key="4">
    <source>
        <dbReference type="Google" id="ProtNLM"/>
    </source>
</evidence>
<protein>
    <recommendedName>
        <fullName evidence="4">PepSY domain-containing protein</fullName>
    </recommendedName>
</protein>
<evidence type="ECO:0000313" key="2">
    <source>
        <dbReference type="EMBL" id="TRW50486.1"/>
    </source>
</evidence>
<name>A0A552X652_9GAMM</name>
<gene>
    <name evidence="2" type="ORF">FM042_06580</name>
</gene>
<sequence>MVDTGVRRYYLRYCFNRFMVTQLPLHCAWVEATMARINPLDKEKFEEAQAQARKRPSVFSFSGLTRLHRLAGLILILQLLIWTVTGIYFSWMGREALNAEQYLHRVPPAQLSISEPYIIPMRQLHHLGDVYEINVRMRDDLPQFQVTYASQRDTRYEDGRLGADGLYQAWFDGGTGQRWNTGAVQAQRIAVNSYLGSGMFNGIYDVRLSRDLPQWAGPGFRIEFADRLKTRIYVDQQSGDLVAHRNRWSPVTEWMYKLHFMDYSGQRNFNNLLIISAAVFSVWFCITGILMLIRIWRQGGFVARPGLKYNASLFERLKSRLLGVSKKN</sequence>
<evidence type="ECO:0000256" key="1">
    <source>
        <dbReference type="SAM" id="Phobius"/>
    </source>
</evidence>
<dbReference type="AlphaFoldDB" id="A0A552X652"/>
<keyword evidence="1" id="KW-0472">Membrane</keyword>
<keyword evidence="1" id="KW-1133">Transmembrane helix</keyword>
<accession>A0A552X652</accession>
<dbReference type="OrthoDB" id="9806195at2"/>
<evidence type="ECO:0000313" key="3">
    <source>
        <dbReference type="Proteomes" id="UP000320359"/>
    </source>
</evidence>
<organism evidence="2 3">
    <name type="scientific">Aliidiomarina halalkaliphila</name>
    <dbReference type="NCBI Taxonomy" id="2593535"/>
    <lineage>
        <taxon>Bacteria</taxon>
        <taxon>Pseudomonadati</taxon>
        <taxon>Pseudomonadota</taxon>
        <taxon>Gammaproteobacteria</taxon>
        <taxon>Alteromonadales</taxon>
        <taxon>Idiomarinaceae</taxon>
        <taxon>Aliidiomarina</taxon>
    </lineage>
</organism>
<feature type="transmembrane region" description="Helical" evidence="1">
    <location>
        <begin position="70"/>
        <end position="91"/>
    </location>
</feature>
<feature type="transmembrane region" description="Helical" evidence="1">
    <location>
        <begin position="272"/>
        <end position="293"/>
    </location>
</feature>
<keyword evidence="1" id="KW-0812">Transmembrane</keyword>
<reference evidence="2 3" key="1">
    <citation type="submission" date="2019-07" db="EMBL/GenBank/DDBJ databases">
        <authorList>
            <person name="Yang M."/>
            <person name="Zhao D."/>
            <person name="Xiang H."/>
        </authorList>
    </citation>
    <scope>NUCLEOTIDE SEQUENCE [LARGE SCALE GENOMIC DNA]</scope>
    <source>
        <strain evidence="2 3">IM1326</strain>
    </source>
</reference>